<dbReference type="AlphaFoldDB" id="A0A246JEW7"/>
<dbReference type="PANTHER" id="PTHR33841:SF1">
    <property type="entry name" value="DNA METHYLTRANSFERASE A"/>
    <property type="match status" value="1"/>
</dbReference>
<evidence type="ECO:0000256" key="3">
    <source>
        <dbReference type="ARBA" id="ARBA00022679"/>
    </source>
</evidence>
<evidence type="ECO:0000256" key="4">
    <source>
        <dbReference type="ARBA" id="ARBA00022691"/>
    </source>
</evidence>
<keyword evidence="3" id="KW-0808">Transferase</keyword>
<dbReference type="EMBL" id="NIOF01000003">
    <property type="protein sequence ID" value="OWQ91152.1"/>
    <property type="molecule type" value="Genomic_DNA"/>
</dbReference>
<dbReference type="RefSeq" id="WP_088384459.1">
    <property type="nucleotide sequence ID" value="NZ_NIOF01000003.1"/>
</dbReference>
<comment type="caution">
    <text evidence="12">The sequence shown here is derived from an EMBL/GenBank/DDBJ whole genome shotgun (WGS) entry which is preliminary data.</text>
</comment>
<dbReference type="InterPro" id="IPR025931">
    <property type="entry name" value="TaqI_C"/>
</dbReference>
<dbReference type="Proteomes" id="UP000197468">
    <property type="component" value="Unassembled WGS sequence"/>
</dbReference>
<evidence type="ECO:0000259" key="9">
    <source>
        <dbReference type="Pfam" id="PF12950"/>
    </source>
</evidence>
<dbReference type="PRINTS" id="PR00507">
    <property type="entry name" value="N12N6MTFRASE"/>
</dbReference>
<dbReference type="Pfam" id="PF23653">
    <property type="entry name" value="DUF7149"/>
    <property type="match status" value="1"/>
</dbReference>
<keyword evidence="6" id="KW-0238">DNA-binding</keyword>
<dbReference type="GO" id="GO:0032259">
    <property type="term" value="P:methylation"/>
    <property type="evidence" value="ECO:0007669"/>
    <property type="project" value="UniProtKB-KW"/>
</dbReference>
<name>A0A246JEW7_9BURK</name>
<dbReference type="GO" id="GO:0003677">
    <property type="term" value="F:DNA binding"/>
    <property type="evidence" value="ECO:0007669"/>
    <property type="project" value="UniProtKB-KW"/>
</dbReference>
<evidence type="ECO:0000256" key="6">
    <source>
        <dbReference type="ARBA" id="ARBA00023125"/>
    </source>
</evidence>
<dbReference type="Pfam" id="PF07669">
    <property type="entry name" value="Eco57I"/>
    <property type="match status" value="1"/>
</dbReference>
<dbReference type="PANTHER" id="PTHR33841">
    <property type="entry name" value="DNA METHYLTRANSFERASE YEEA-RELATED"/>
    <property type="match status" value="1"/>
</dbReference>
<proteinExistence type="predicted"/>
<dbReference type="InterPro" id="IPR029063">
    <property type="entry name" value="SAM-dependent_MTases_sf"/>
</dbReference>
<gene>
    <name evidence="12" type="ORF">CDN99_08150</name>
</gene>
<dbReference type="InterPro" id="IPR002052">
    <property type="entry name" value="DNA_methylase_N6_adenine_CS"/>
</dbReference>
<dbReference type="PROSITE" id="PS00092">
    <property type="entry name" value="N6_MTASE"/>
    <property type="match status" value="1"/>
</dbReference>
<organism evidence="12 13">
    <name type="scientific">Roseateles aquatilis</name>
    <dbReference type="NCBI Taxonomy" id="431061"/>
    <lineage>
        <taxon>Bacteria</taxon>
        <taxon>Pseudomonadati</taxon>
        <taxon>Pseudomonadota</taxon>
        <taxon>Betaproteobacteria</taxon>
        <taxon>Burkholderiales</taxon>
        <taxon>Sphaerotilaceae</taxon>
        <taxon>Roseateles</taxon>
    </lineage>
</organism>
<dbReference type="EC" id="2.1.1.72" evidence="1"/>
<evidence type="ECO:0000256" key="7">
    <source>
        <dbReference type="ARBA" id="ARBA00047942"/>
    </source>
</evidence>
<dbReference type="GO" id="GO:0009007">
    <property type="term" value="F:site-specific DNA-methyltransferase (adenine-specific) activity"/>
    <property type="evidence" value="ECO:0007669"/>
    <property type="project" value="UniProtKB-EC"/>
</dbReference>
<dbReference type="InterPro" id="IPR056716">
    <property type="entry name" value="DUF7814"/>
</dbReference>
<dbReference type="GO" id="GO:0009307">
    <property type="term" value="P:DNA restriction-modification system"/>
    <property type="evidence" value="ECO:0007669"/>
    <property type="project" value="UniProtKB-KW"/>
</dbReference>
<feature type="domain" description="Type II methyltransferase M.TaqI-like" evidence="8">
    <location>
        <begin position="629"/>
        <end position="915"/>
    </location>
</feature>
<keyword evidence="2" id="KW-0489">Methyltransferase</keyword>
<evidence type="ECO:0000256" key="2">
    <source>
        <dbReference type="ARBA" id="ARBA00022603"/>
    </source>
</evidence>
<dbReference type="OrthoDB" id="9784823at2"/>
<dbReference type="Gene3D" id="3.40.50.150">
    <property type="entry name" value="Vaccinia Virus protein VP39"/>
    <property type="match status" value="1"/>
</dbReference>
<dbReference type="InterPro" id="IPR050953">
    <property type="entry name" value="N4_N6_ade-DNA_methylase"/>
</dbReference>
<feature type="domain" description="DUF7149" evidence="10">
    <location>
        <begin position="5"/>
        <end position="241"/>
    </location>
</feature>
<keyword evidence="4" id="KW-0949">S-adenosyl-L-methionine</keyword>
<evidence type="ECO:0000259" key="8">
    <source>
        <dbReference type="Pfam" id="PF07669"/>
    </source>
</evidence>
<feature type="domain" description="TaqI-like C-terminal specificity" evidence="9">
    <location>
        <begin position="1036"/>
        <end position="1153"/>
    </location>
</feature>
<dbReference type="SUPFAM" id="SSF53335">
    <property type="entry name" value="S-adenosyl-L-methionine-dependent methyltransferases"/>
    <property type="match status" value="1"/>
</dbReference>
<reference evidence="12 13" key="1">
    <citation type="journal article" date="2008" name="Int. J. Syst. Evol. Microbiol.">
        <title>Description of Roseateles aquatilis sp. nov. and Roseateles terrae sp. nov., in the class Betaproteobacteria, and emended description of the genus Roseateles.</title>
        <authorList>
            <person name="Gomila M."/>
            <person name="Bowien B."/>
            <person name="Falsen E."/>
            <person name="Moore E.R."/>
            <person name="Lalucat J."/>
        </authorList>
    </citation>
    <scope>NUCLEOTIDE SEQUENCE [LARGE SCALE GENOMIC DNA]</scope>
    <source>
        <strain evidence="12 13">CCUG 48205</strain>
    </source>
</reference>
<dbReference type="InterPro" id="IPR011639">
    <property type="entry name" value="MethylTrfase_TaqI-like_dom"/>
</dbReference>
<protein>
    <recommendedName>
        <fullName evidence="1">site-specific DNA-methyltransferase (adenine-specific)</fullName>
        <ecNumber evidence="1">2.1.1.72</ecNumber>
    </recommendedName>
</protein>
<sequence>MKEISAKQALNKAFLKAKPPRSYVEAFKVQLTWLLDNVNAHESEEHHKNLISDFLRKIGYDGKHFINTKARTDLVVHNGRQASSTAGVIVETKKPTNKSEMPQRGQLNSKALQELLLYYLRERITLKNLEVRNLAITNAWEWYFFDAQVFERLFAQDSELTRQFNDFEQGRLSGTTTDFFYKQVASPALQKIAGDIAFTYVDLRSYEAYARDSDKKNDRKLIELLKVFSPEHLLKLPFQNDSNSLDQGFYSELLHLIGLEEVKEKGKRIIRRKLPGARNAGALLENAITQVDTLDKLNRIKNLSSYGGDKEEQLLNVGLELCITWINRVLFLKLLEAQLVAFNAGDKSHNFFNSQRVKSYDDLNALFFRVLARRWDTRDEEAKLQFGRIPYLNSSLFEPTPLEHDTLLVSNLSEGRELPVLSTTVLRNPSGKRNAGKLDALTYLLRFLDAYDFASTGAEAIQEDEKSLISASVLGLIFEKINNYQDGAFFTPGFVTMYMAREAVRTAVLNRFNKVKDWTCVSFAELYDKIEDRQEANQIINELRICDPAVGSGHFLVSVLNELIAVKSELRILTDRSGARLKEYRVEVTNDELVVTDEDGELFEYKRHSAESQRVQEAIFHEKEQLIENCLFGVDINPNSAKICRLRLWIELLKSAYYKSDDELETLPNIDINIKAGNSLIAQYQLDADLRNALKKSKRSLTDYRTAVVNYRTAQSKEEKFEMEKLISEIKSSYQQEIYSNDPKVLRHRSASEELETLTRQKTLFGLTPAAKRKHDQTVNRLTNEVGRLAAEIETIRNNRMYRNAFEWRFEFPEALNVHGAFEGFDVIIGNPPYGVPIQGEDRKHLVARLGKVPDFEIYYWFINRAQQLLASGGILSFIVPNTILFNLGAAAYRLELFKNWSFDEVLDCTNFSIFAEATVRNVVLTGRRQAGEALSYRPTSGAMSFQELVRRERQHVSSEQAAANNLNWGLLFRLPREVLDLVGKVRSNSSHLSTHFPEVSQGLIAYDRYQGQDQNTIKNRVYHSTICHGPEWKQWLWGSDVTRFRVSWNQHEYIKYGAGIANPRNPKFFVGKRLLVREITNPRIFAAVTSAELYNDPAVIIVKDSPSSTISLTSAAAILNSKLATFFHFNSSPKASKGAFPKILVHDIETFPMPRTINPEVLAELDAIAHTLESNAAVGLLAIEPEGRLDALVYGLYGLSQREIDIVERWFTKSEEEAEAVAAVE</sequence>
<evidence type="ECO:0000256" key="1">
    <source>
        <dbReference type="ARBA" id="ARBA00011900"/>
    </source>
</evidence>
<keyword evidence="5" id="KW-0680">Restriction system</keyword>
<accession>A0A246JEW7</accession>
<dbReference type="InterPro" id="IPR055573">
    <property type="entry name" value="DUF7149"/>
</dbReference>
<evidence type="ECO:0000259" key="11">
    <source>
        <dbReference type="Pfam" id="PF25120"/>
    </source>
</evidence>
<dbReference type="Pfam" id="PF25120">
    <property type="entry name" value="DUF7814"/>
    <property type="match status" value="1"/>
</dbReference>
<evidence type="ECO:0000259" key="10">
    <source>
        <dbReference type="Pfam" id="PF23653"/>
    </source>
</evidence>
<dbReference type="Pfam" id="PF12950">
    <property type="entry name" value="TaqI_C"/>
    <property type="match status" value="1"/>
</dbReference>
<feature type="domain" description="DUF7814" evidence="11">
    <location>
        <begin position="242"/>
        <end position="469"/>
    </location>
</feature>
<evidence type="ECO:0000313" key="13">
    <source>
        <dbReference type="Proteomes" id="UP000197468"/>
    </source>
</evidence>
<comment type="catalytic activity">
    <reaction evidence="7">
        <text>a 2'-deoxyadenosine in DNA + S-adenosyl-L-methionine = an N(6)-methyl-2'-deoxyadenosine in DNA + S-adenosyl-L-homocysteine + H(+)</text>
        <dbReference type="Rhea" id="RHEA:15197"/>
        <dbReference type="Rhea" id="RHEA-COMP:12418"/>
        <dbReference type="Rhea" id="RHEA-COMP:12419"/>
        <dbReference type="ChEBI" id="CHEBI:15378"/>
        <dbReference type="ChEBI" id="CHEBI:57856"/>
        <dbReference type="ChEBI" id="CHEBI:59789"/>
        <dbReference type="ChEBI" id="CHEBI:90615"/>
        <dbReference type="ChEBI" id="CHEBI:90616"/>
        <dbReference type="EC" id="2.1.1.72"/>
    </reaction>
</comment>
<evidence type="ECO:0000313" key="12">
    <source>
        <dbReference type="EMBL" id="OWQ91152.1"/>
    </source>
</evidence>
<evidence type="ECO:0000256" key="5">
    <source>
        <dbReference type="ARBA" id="ARBA00022747"/>
    </source>
</evidence>
<keyword evidence="13" id="KW-1185">Reference proteome</keyword>